<dbReference type="PANTHER" id="PTHR23507">
    <property type="entry name" value="ZGC:174356"/>
    <property type="match status" value="1"/>
</dbReference>
<feature type="transmembrane region" description="Helical" evidence="5">
    <location>
        <begin position="213"/>
        <end position="233"/>
    </location>
</feature>
<dbReference type="SUPFAM" id="SSF103473">
    <property type="entry name" value="MFS general substrate transporter"/>
    <property type="match status" value="1"/>
</dbReference>
<organism evidence="7 8">
    <name type="scientific">Acrodontium crateriforme</name>
    <dbReference type="NCBI Taxonomy" id="150365"/>
    <lineage>
        <taxon>Eukaryota</taxon>
        <taxon>Fungi</taxon>
        <taxon>Dikarya</taxon>
        <taxon>Ascomycota</taxon>
        <taxon>Pezizomycotina</taxon>
        <taxon>Dothideomycetes</taxon>
        <taxon>Dothideomycetidae</taxon>
        <taxon>Mycosphaerellales</taxon>
        <taxon>Teratosphaeriaceae</taxon>
        <taxon>Acrodontium</taxon>
    </lineage>
</organism>
<gene>
    <name evidence="7" type="ORF">R9X50_00771300</name>
</gene>
<keyword evidence="3 5" id="KW-1133">Transmembrane helix</keyword>
<dbReference type="AlphaFoldDB" id="A0AAQ3RCG2"/>
<dbReference type="InterPro" id="IPR020846">
    <property type="entry name" value="MFS_dom"/>
</dbReference>
<sequence length="483" mass="52576">MRQHLYYQEMVLRTASPASLSPLRSIIAAFTIQLLLSIGSNMPLTPQTAILQDIVCKQYYEGAKPLNSTSLDCTIEPVIGEVARIIGWEYAIENIPNMLLAVPFGILADRYGRKRVLLLALFGSFMNDAWIRLVYWFPETFPVHTVWFAGAWQSIGAGAATLSSITHALVADACTEEQRTSAFSQIRSAKLLSQMLFVPLGGALIVFNPWLPMFIATGFTISGLIAAVLLVPADQVKETHAIQSDETRTLLETETAATSSAKSSSSPWHSFTDQAKRLAGWVAGNSRLIPLILSFFVFQLGEQAGMALLLQYAAKRLEWSLTKASFLISVRAGVNLSALIIMVPALSFLLMHKAHRTVIKKDKWLAQGSGALLVAGCIAVFFATTPFSLIFGLVLISFGDVFAIPVRSLSTALVDPSHLGLLYNVIEVMTQIGLFIGQPMLASAFGWGLRLGGFWMGLPFLLAAVFFLLALIAVSSTPTSRRG</sequence>
<feature type="transmembrane region" description="Helical" evidence="5">
    <location>
        <begin position="453"/>
        <end position="474"/>
    </location>
</feature>
<feature type="domain" description="Major facilitator superfamily (MFS) profile" evidence="6">
    <location>
        <begin position="32"/>
        <end position="482"/>
    </location>
</feature>
<name>A0AAQ3RCG2_9PEZI</name>
<dbReference type="InterPro" id="IPR011701">
    <property type="entry name" value="MFS"/>
</dbReference>
<comment type="subcellular location">
    <subcellularLocation>
        <location evidence="1">Membrane</location>
        <topology evidence="1">Multi-pass membrane protein</topology>
    </subcellularLocation>
</comment>
<evidence type="ECO:0000256" key="4">
    <source>
        <dbReference type="ARBA" id="ARBA00023136"/>
    </source>
</evidence>
<proteinExistence type="predicted"/>
<evidence type="ECO:0000259" key="6">
    <source>
        <dbReference type="PROSITE" id="PS50850"/>
    </source>
</evidence>
<evidence type="ECO:0000256" key="3">
    <source>
        <dbReference type="ARBA" id="ARBA00022989"/>
    </source>
</evidence>
<protein>
    <submittedName>
        <fullName evidence="7">MFS multidrug transporter</fullName>
    </submittedName>
</protein>
<dbReference type="PROSITE" id="PS50850">
    <property type="entry name" value="MFS"/>
    <property type="match status" value="1"/>
</dbReference>
<feature type="transmembrane region" description="Helical" evidence="5">
    <location>
        <begin position="332"/>
        <end position="352"/>
    </location>
</feature>
<evidence type="ECO:0000313" key="8">
    <source>
        <dbReference type="Proteomes" id="UP001303373"/>
    </source>
</evidence>
<accession>A0AAQ3RCG2</accession>
<feature type="transmembrane region" description="Helical" evidence="5">
    <location>
        <begin position="149"/>
        <end position="170"/>
    </location>
</feature>
<reference evidence="7 8" key="1">
    <citation type="submission" date="2023-11" db="EMBL/GenBank/DDBJ databases">
        <title>An acidophilic fungus is an integral part of prey digestion in a carnivorous sundew plant.</title>
        <authorList>
            <person name="Tsai I.J."/>
        </authorList>
    </citation>
    <scope>NUCLEOTIDE SEQUENCE [LARGE SCALE GENOMIC DNA]</scope>
    <source>
        <strain evidence="7">169a</strain>
    </source>
</reference>
<dbReference type="InterPro" id="IPR036259">
    <property type="entry name" value="MFS_trans_sf"/>
</dbReference>
<dbReference type="Gene3D" id="1.20.1250.20">
    <property type="entry name" value="MFS general substrate transporter like domains"/>
    <property type="match status" value="1"/>
</dbReference>
<dbReference type="Proteomes" id="UP001303373">
    <property type="component" value="Chromosome 14"/>
</dbReference>
<feature type="transmembrane region" description="Helical" evidence="5">
    <location>
        <begin position="191"/>
        <end position="207"/>
    </location>
</feature>
<feature type="transmembrane region" description="Helical" evidence="5">
    <location>
        <begin position="364"/>
        <end position="383"/>
    </location>
</feature>
<dbReference type="GO" id="GO:0022857">
    <property type="term" value="F:transmembrane transporter activity"/>
    <property type="evidence" value="ECO:0007669"/>
    <property type="project" value="InterPro"/>
</dbReference>
<evidence type="ECO:0000313" key="7">
    <source>
        <dbReference type="EMBL" id="WPH04816.1"/>
    </source>
</evidence>
<evidence type="ECO:0000256" key="2">
    <source>
        <dbReference type="ARBA" id="ARBA00022692"/>
    </source>
</evidence>
<dbReference type="GO" id="GO:0016020">
    <property type="term" value="C:membrane"/>
    <property type="evidence" value="ECO:0007669"/>
    <property type="project" value="UniProtKB-SubCell"/>
</dbReference>
<keyword evidence="2 5" id="KW-0812">Transmembrane</keyword>
<feature type="transmembrane region" description="Helical" evidence="5">
    <location>
        <begin position="288"/>
        <end position="312"/>
    </location>
</feature>
<evidence type="ECO:0000256" key="5">
    <source>
        <dbReference type="SAM" id="Phobius"/>
    </source>
</evidence>
<dbReference type="PANTHER" id="PTHR23507:SF1">
    <property type="entry name" value="FI18259P1-RELATED"/>
    <property type="match status" value="1"/>
</dbReference>
<dbReference type="EMBL" id="CP138593">
    <property type="protein sequence ID" value="WPH04816.1"/>
    <property type="molecule type" value="Genomic_DNA"/>
</dbReference>
<feature type="transmembrane region" description="Helical" evidence="5">
    <location>
        <begin position="116"/>
        <end position="137"/>
    </location>
</feature>
<evidence type="ECO:0000256" key="1">
    <source>
        <dbReference type="ARBA" id="ARBA00004141"/>
    </source>
</evidence>
<dbReference type="Pfam" id="PF07690">
    <property type="entry name" value="MFS_1"/>
    <property type="match status" value="1"/>
</dbReference>
<keyword evidence="4 5" id="KW-0472">Membrane</keyword>
<keyword evidence="8" id="KW-1185">Reference proteome</keyword>